<gene>
    <name evidence="7" type="ORF">DEA37_0011405</name>
</gene>
<evidence type="ECO:0000256" key="4">
    <source>
        <dbReference type="ARBA" id="ARBA00023002"/>
    </source>
</evidence>
<dbReference type="GO" id="GO:0004601">
    <property type="term" value="F:peroxidase activity"/>
    <property type="evidence" value="ECO:0007669"/>
    <property type="project" value="UniProtKB-KW"/>
</dbReference>
<dbReference type="AlphaFoldDB" id="A0A5J4N5K4"/>
<comment type="caution">
    <text evidence="7">The sequence shown here is derived from an EMBL/GenBank/DDBJ whole genome shotgun (WGS) entry which is preliminary data.</text>
</comment>
<reference evidence="7 8" key="1">
    <citation type="journal article" date="2019" name="Gigascience">
        <title>Whole-genome sequence of the oriental lung fluke Paragonimus westermani.</title>
        <authorList>
            <person name="Oey H."/>
            <person name="Zakrzewski M."/>
            <person name="Narain K."/>
            <person name="Devi K.R."/>
            <person name="Agatsuma T."/>
            <person name="Nawaratna S."/>
            <person name="Gobert G.N."/>
            <person name="Jones M.K."/>
            <person name="Ragan M.A."/>
            <person name="McManus D.P."/>
            <person name="Krause L."/>
        </authorList>
    </citation>
    <scope>NUCLEOTIDE SEQUENCE [LARGE SCALE GENOMIC DNA]</scope>
    <source>
        <strain evidence="7 8">IND2009</strain>
    </source>
</reference>
<dbReference type="PANTHER" id="PTHR30521">
    <property type="entry name" value="DEFERROCHELATASE/PEROXIDASE"/>
    <property type="match status" value="1"/>
</dbReference>
<dbReference type="GO" id="GO:0046872">
    <property type="term" value="F:metal ion binding"/>
    <property type="evidence" value="ECO:0007669"/>
    <property type="project" value="UniProtKB-KW"/>
</dbReference>
<dbReference type="InterPro" id="IPR048328">
    <property type="entry name" value="Dyp_perox_C"/>
</dbReference>
<protein>
    <recommendedName>
        <fullName evidence="6">Dyp-type peroxidase C-terminal domain-containing protein</fullName>
    </recommendedName>
</protein>
<feature type="non-terminal residue" evidence="7">
    <location>
        <position position="1"/>
    </location>
</feature>
<evidence type="ECO:0000256" key="1">
    <source>
        <dbReference type="ARBA" id="ARBA00001970"/>
    </source>
</evidence>
<keyword evidence="4" id="KW-0560">Oxidoreductase</keyword>
<keyword evidence="5" id="KW-0408">Iron</keyword>
<keyword evidence="8" id="KW-1185">Reference proteome</keyword>
<name>A0A5J4N5K4_9TREM</name>
<keyword evidence="2" id="KW-0575">Peroxidase</keyword>
<organism evidence="7 8">
    <name type="scientific">Paragonimus westermani</name>
    <dbReference type="NCBI Taxonomy" id="34504"/>
    <lineage>
        <taxon>Eukaryota</taxon>
        <taxon>Metazoa</taxon>
        <taxon>Spiralia</taxon>
        <taxon>Lophotrochozoa</taxon>
        <taxon>Platyhelminthes</taxon>
        <taxon>Trematoda</taxon>
        <taxon>Digenea</taxon>
        <taxon>Plagiorchiida</taxon>
        <taxon>Troglotremata</taxon>
        <taxon>Troglotrematidae</taxon>
        <taxon>Paragonimus</taxon>
    </lineage>
</organism>
<evidence type="ECO:0000313" key="7">
    <source>
        <dbReference type="EMBL" id="KAA3670816.1"/>
    </source>
</evidence>
<dbReference type="EMBL" id="QNGE01008198">
    <property type="protein sequence ID" value="KAA3670816.1"/>
    <property type="molecule type" value="Genomic_DNA"/>
</dbReference>
<keyword evidence="3" id="KW-0479">Metal-binding</keyword>
<dbReference type="InterPro" id="IPR011008">
    <property type="entry name" value="Dimeric_a/b-barrel"/>
</dbReference>
<sequence length="136" mass="15157">TENPADEDDRIQAAIDPKTGGSYVVTQKWIHNHPVIRATKAADFDATPKFQIVRHSQPWGTVSGDSGLFFIGYSATPVALDFMLDRMTGLSEDKKADDLMRLTQCVTGNYWFFPSKPDLDKMIGKASSGGSFRLWR</sequence>
<accession>A0A5J4N5K4</accession>
<feature type="domain" description="Dyp-type peroxidase C-terminal" evidence="6">
    <location>
        <begin position="48"/>
        <end position="116"/>
    </location>
</feature>
<dbReference type="SUPFAM" id="SSF54909">
    <property type="entry name" value="Dimeric alpha+beta barrel"/>
    <property type="match status" value="1"/>
</dbReference>
<dbReference type="GO" id="GO:0005829">
    <property type="term" value="C:cytosol"/>
    <property type="evidence" value="ECO:0007669"/>
    <property type="project" value="TreeGrafter"/>
</dbReference>
<dbReference type="GO" id="GO:0020037">
    <property type="term" value="F:heme binding"/>
    <property type="evidence" value="ECO:0007669"/>
    <property type="project" value="InterPro"/>
</dbReference>
<evidence type="ECO:0000259" key="6">
    <source>
        <dbReference type="Pfam" id="PF20628"/>
    </source>
</evidence>
<comment type="cofactor">
    <cofactor evidence="1">
        <name>heme b</name>
        <dbReference type="ChEBI" id="CHEBI:60344"/>
    </cofactor>
</comment>
<dbReference type="InterPro" id="IPR006314">
    <property type="entry name" value="Dyp_peroxidase"/>
</dbReference>
<evidence type="ECO:0000256" key="2">
    <source>
        <dbReference type="ARBA" id="ARBA00022559"/>
    </source>
</evidence>
<evidence type="ECO:0000313" key="8">
    <source>
        <dbReference type="Proteomes" id="UP000324629"/>
    </source>
</evidence>
<proteinExistence type="predicted"/>
<evidence type="ECO:0000256" key="5">
    <source>
        <dbReference type="ARBA" id="ARBA00023004"/>
    </source>
</evidence>
<evidence type="ECO:0000256" key="3">
    <source>
        <dbReference type="ARBA" id="ARBA00022723"/>
    </source>
</evidence>
<dbReference type="Proteomes" id="UP000324629">
    <property type="component" value="Unassembled WGS sequence"/>
</dbReference>
<dbReference type="Pfam" id="PF20628">
    <property type="entry name" value="Dyp_perox_C"/>
    <property type="match status" value="1"/>
</dbReference>
<dbReference type="PANTHER" id="PTHR30521:SF0">
    <property type="entry name" value="DYP-TYPE PEROXIDASE FAMILY PROTEIN"/>
    <property type="match status" value="1"/>
</dbReference>